<reference evidence="1" key="1">
    <citation type="journal article" date="2014" name="Int. J. Syst. Evol. Microbiol.">
        <title>Complete genome sequence of Corynebacterium casei LMG S-19264T (=DSM 44701T), isolated from a smear-ripened cheese.</title>
        <authorList>
            <consortium name="US DOE Joint Genome Institute (JGI-PGF)"/>
            <person name="Walter F."/>
            <person name="Albersmeier A."/>
            <person name="Kalinowski J."/>
            <person name="Ruckert C."/>
        </authorList>
    </citation>
    <scope>NUCLEOTIDE SEQUENCE</scope>
    <source>
        <strain evidence="1">KCTC 22164</strain>
    </source>
</reference>
<dbReference type="AlphaFoldDB" id="A0A918MXN1"/>
<keyword evidence="2" id="KW-1185">Reference proteome</keyword>
<accession>A0A918MXN1</accession>
<gene>
    <name evidence="1" type="ORF">GCM10007391_10550</name>
</gene>
<name>A0A918MXN1_9ALTE</name>
<dbReference type="EMBL" id="BMXP01000002">
    <property type="protein sequence ID" value="GGW79646.1"/>
    <property type="molecule type" value="Genomic_DNA"/>
</dbReference>
<organism evidence="1 2">
    <name type="scientific">Alteromonas halophila</name>
    <dbReference type="NCBI Taxonomy" id="516698"/>
    <lineage>
        <taxon>Bacteria</taxon>
        <taxon>Pseudomonadati</taxon>
        <taxon>Pseudomonadota</taxon>
        <taxon>Gammaproteobacteria</taxon>
        <taxon>Alteromonadales</taxon>
        <taxon>Alteromonadaceae</taxon>
        <taxon>Alteromonas/Salinimonas group</taxon>
        <taxon>Alteromonas</taxon>
    </lineage>
</organism>
<dbReference type="InterPro" id="IPR025234">
    <property type="entry name" value="YjzH-like"/>
</dbReference>
<dbReference type="Pfam" id="PF13783">
    <property type="entry name" value="DUF4177"/>
    <property type="match status" value="1"/>
</dbReference>
<evidence type="ECO:0008006" key="3">
    <source>
        <dbReference type="Google" id="ProtNLM"/>
    </source>
</evidence>
<protein>
    <recommendedName>
        <fullName evidence="3">DUF4177 domain-containing protein</fullName>
    </recommendedName>
</protein>
<comment type="caution">
    <text evidence="1">The sequence shown here is derived from an EMBL/GenBank/DDBJ whole genome shotgun (WGS) entry which is preliminary data.</text>
</comment>
<proteinExistence type="predicted"/>
<dbReference type="RefSeq" id="WP_189404110.1">
    <property type="nucleotide sequence ID" value="NZ_BMXP01000002.1"/>
</dbReference>
<evidence type="ECO:0000313" key="1">
    <source>
        <dbReference type="EMBL" id="GGW79646.1"/>
    </source>
</evidence>
<dbReference type="Proteomes" id="UP000631300">
    <property type="component" value="Unassembled WGS sequence"/>
</dbReference>
<reference evidence="1" key="2">
    <citation type="submission" date="2020-09" db="EMBL/GenBank/DDBJ databases">
        <authorList>
            <person name="Sun Q."/>
            <person name="Kim S."/>
        </authorList>
    </citation>
    <scope>NUCLEOTIDE SEQUENCE</scope>
    <source>
        <strain evidence="1">KCTC 22164</strain>
    </source>
</reference>
<sequence>MWEYKIIDSAEAKKSGFFKGITTENAEDYLNRLGADGWEVIDLDFQMDPTIPGGPAHFHGVAKRQKR</sequence>
<evidence type="ECO:0000313" key="2">
    <source>
        <dbReference type="Proteomes" id="UP000631300"/>
    </source>
</evidence>